<comment type="caution">
    <text evidence="1">The sequence shown here is derived from an EMBL/GenBank/DDBJ whole genome shotgun (WGS) entry which is preliminary data.</text>
</comment>
<accession>A0ABU0ARX4</accession>
<sequence length="35" mass="4196">MKKNDAYYELNEEFAELLETYFVAIHTDLIEVVED</sequence>
<keyword evidence="2" id="KW-1185">Reference proteome</keyword>
<proteinExistence type="predicted"/>
<reference evidence="1 2" key="1">
    <citation type="submission" date="2023-07" db="EMBL/GenBank/DDBJ databases">
        <title>Genomic Encyclopedia of Type Strains, Phase IV (KMG-IV): sequencing the most valuable type-strain genomes for metagenomic binning, comparative biology and taxonomic classification.</title>
        <authorList>
            <person name="Goeker M."/>
        </authorList>
    </citation>
    <scope>NUCLEOTIDE SEQUENCE [LARGE SCALE GENOMIC DNA]</scope>
    <source>
        <strain evidence="1 2">DSM 23494</strain>
    </source>
</reference>
<protein>
    <submittedName>
        <fullName evidence="1">Uncharacterized protein</fullName>
    </submittedName>
</protein>
<dbReference type="EMBL" id="JAUSUB010000063">
    <property type="protein sequence ID" value="MDQ0273955.1"/>
    <property type="molecule type" value="Genomic_DNA"/>
</dbReference>
<gene>
    <name evidence="1" type="ORF">J2S17_005916</name>
</gene>
<evidence type="ECO:0000313" key="2">
    <source>
        <dbReference type="Proteomes" id="UP001238088"/>
    </source>
</evidence>
<organism evidence="1 2">
    <name type="scientific">Cytobacillus purgationiresistens</name>
    <dbReference type="NCBI Taxonomy" id="863449"/>
    <lineage>
        <taxon>Bacteria</taxon>
        <taxon>Bacillati</taxon>
        <taxon>Bacillota</taxon>
        <taxon>Bacilli</taxon>
        <taxon>Bacillales</taxon>
        <taxon>Bacillaceae</taxon>
        <taxon>Cytobacillus</taxon>
    </lineage>
</organism>
<name>A0ABU0ARX4_9BACI</name>
<evidence type="ECO:0000313" key="1">
    <source>
        <dbReference type="EMBL" id="MDQ0273955.1"/>
    </source>
</evidence>
<dbReference type="Proteomes" id="UP001238088">
    <property type="component" value="Unassembled WGS sequence"/>
</dbReference>